<dbReference type="Gene3D" id="6.10.250.1620">
    <property type="match status" value="1"/>
</dbReference>
<accession>A0A0N4XK37</accession>
<sequence length="56" mass="6325">MGISDNDVQKQLRHMMAFIEQEANEKAEEIDAKAEEEFNIEKFEGLTKADSLAAIP</sequence>
<dbReference type="EMBL" id="UYSL01003772">
    <property type="protein sequence ID" value="VDL66479.1"/>
    <property type="molecule type" value="Genomic_DNA"/>
</dbReference>
<evidence type="ECO:0000256" key="2">
    <source>
        <dbReference type="ARBA" id="ARBA00022448"/>
    </source>
</evidence>
<feature type="coiled-coil region" evidence="4">
    <location>
        <begin position="9"/>
        <end position="36"/>
    </location>
</feature>
<reference evidence="5 6" key="2">
    <citation type="submission" date="2018-11" db="EMBL/GenBank/DDBJ databases">
        <authorList>
            <consortium name="Pathogen Informatics"/>
        </authorList>
    </citation>
    <scope>NUCLEOTIDE SEQUENCE [LARGE SCALE GENOMIC DNA]</scope>
</reference>
<protein>
    <submittedName>
        <fullName evidence="7">V-type proton ATPase subunit E (inferred by orthology to a D. melanogaster protein)</fullName>
    </submittedName>
</protein>
<keyword evidence="3" id="KW-0406">Ion transport</keyword>
<evidence type="ECO:0000313" key="6">
    <source>
        <dbReference type="Proteomes" id="UP000271162"/>
    </source>
</evidence>
<dbReference type="GO" id="GO:0046961">
    <property type="term" value="F:proton-transporting ATPase activity, rotational mechanism"/>
    <property type="evidence" value="ECO:0007669"/>
    <property type="project" value="InterPro"/>
</dbReference>
<name>A0A0N4XK37_NIPBR</name>
<evidence type="ECO:0000313" key="5">
    <source>
        <dbReference type="EMBL" id="VDL66479.1"/>
    </source>
</evidence>
<keyword evidence="2" id="KW-0813">Transport</keyword>
<comment type="similarity">
    <text evidence="1">Belongs to the V-ATPase E subunit family.</text>
</comment>
<dbReference type="STRING" id="27835.A0A0N4XK37"/>
<dbReference type="GO" id="GO:0033178">
    <property type="term" value="C:proton-transporting two-sector ATPase complex, catalytic domain"/>
    <property type="evidence" value="ECO:0007669"/>
    <property type="project" value="InterPro"/>
</dbReference>
<proteinExistence type="inferred from homology"/>
<dbReference type="OMA" id="IMEYCLL"/>
<evidence type="ECO:0000256" key="1">
    <source>
        <dbReference type="ARBA" id="ARBA00005901"/>
    </source>
</evidence>
<keyword evidence="4" id="KW-0175">Coiled coil</keyword>
<dbReference type="InterPro" id="IPR002842">
    <property type="entry name" value="ATPase_V1_Esu"/>
</dbReference>
<evidence type="ECO:0000256" key="4">
    <source>
        <dbReference type="SAM" id="Coils"/>
    </source>
</evidence>
<keyword evidence="6" id="KW-1185">Reference proteome</keyword>
<evidence type="ECO:0000313" key="7">
    <source>
        <dbReference type="WBParaSite" id="NBR_0000288901-mRNA-1"/>
    </source>
</evidence>
<dbReference type="Proteomes" id="UP000271162">
    <property type="component" value="Unassembled WGS sequence"/>
</dbReference>
<dbReference type="Pfam" id="PF01991">
    <property type="entry name" value="vATP-synt_E"/>
    <property type="match status" value="1"/>
</dbReference>
<dbReference type="AlphaFoldDB" id="A0A0N4XK37"/>
<gene>
    <name evidence="5" type="ORF">NBR_LOCUS2890</name>
</gene>
<evidence type="ECO:0000256" key="3">
    <source>
        <dbReference type="ARBA" id="ARBA00023065"/>
    </source>
</evidence>
<dbReference type="PANTHER" id="PTHR45715">
    <property type="entry name" value="ATPASE H+-TRANSPORTING V1 SUBUNIT E1A-RELATED"/>
    <property type="match status" value="1"/>
</dbReference>
<organism evidence="7">
    <name type="scientific">Nippostrongylus brasiliensis</name>
    <name type="common">Rat hookworm</name>
    <dbReference type="NCBI Taxonomy" id="27835"/>
    <lineage>
        <taxon>Eukaryota</taxon>
        <taxon>Metazoa</taxon>
        <taxon>Ecdysozoa</taxon>
        <taxon>Nematoda</taxon>
        <taxon>Chromadorea</taxon>
        <taxon>Rhabditida</taxon>
        <taxon>Rhabditina</taxon>
        <taxon>Rhabditomorpha</taxon>
        <taxon>Strongyloidea</taxon>
        <taxon>Heligmosomidae</taxon>
        <taxon>Nippostrongylus</taxon>
    </lineage>
</organism>
<dbReference type="WBParaSite" id="NBR_0000288901-mRNA-1">
    <property type="protein sequence ID" value="NBR_0000288901-mRNA-1"/>
    <property type="gene ID" value="NBR_0000288901"/>
</dbReference>
<reference evidence="7" key="1">
    <citation type="submission" date="2017-02" db="UniProtKB">
        <authorList>
            <consortium name="WormBaseParasite"/>
        </authorList>
    </citation>
    <scope>IDENTIFICATION</scope>
</reference>